<evidence type="ECO:0000256" key="2">
    <source>
        <dbReference type="SAM" id="Phobius"/>
    </source>
</evidence>
<evidence type="ECO:0000256" key="1">
    <source>
        <dbReference type="SAM" id="MobiDB-lite"/>
    </source>
</evidence>
<evidence type="ECO:0000259" key="3">
    <source>
        <dbReference type="SMART" id="SM00978"/>
    </source>
</evidence>
<dbReference type="EMBL" id="VSSQ01028362">
    <property type="protein sequence ID" value="MPM78061.1"/>
    <property type="molecule type" value="Genomic_DNA"/>
</dbReference>
<comment type="caution">
    <text evidence="4">The sequence shown here is derived from an EMBL/GenBank/DDBJ whole genome shotgun (WGS) entry which is preliminary data.</text>
</comment>
<keyword evidence="2" id="KW-1133">Transmembrane helix</keyword>
<name>A0A645CM84_9ZZZZ</name>
<dbReference type="AlphaFoldDB" id="A0A645CM84"/>
<organism evidence="4">
    <name type="scientific">bioreactor metagenome</name>
    <dbReference type="NCBI Taxonomy" id="1076179"/>
    <lineage>
        <taxon>unclassified sequences</taxon>
        <taxon>metagenomes</taxon>
        <taxon>ecological metagenomes</taxon>
    </lineage>
</organism>
<keyword evidence="2" id="KW-0472">Membrane</keyword>
<dbReference type="SMART" id="SM00978">
    <property type="entry name" value="Tim44"/>
    <property type="match status" value="1"/>
</dbReference>
<protein>
    <recommendedName>
        <fullName evidence="3">Tim44-like domain-containing protein</fullName>
    </recommendedName>
</protein>
<feature type="transmembrane region" description="Helical" evidence="2">
    <location>
        <begin position="52"/>
        <end position="79"/>
    </location>
</feature>
<dbReference type="PANTHER" id="PTHR41542:SF1">
    <property type="entry name" value="BLL5807 PROTEIN"/>
    <property type="match status" value="1"/>
</dbReference>
<dbReference type="PANTHER" id="PTHR41542">
    <property type="entry name" value="BLL5807 PROTEIN"/>
    <property type="match status" value="1"/>
</dbReference>
<accession>A0A645CM84</accession>
<sequence length="302" mass="33999">MALARAGGGKGGSIGGSAGRSFSGGSFSGGGVHSSGGIGGFSFFPFFWGPSFFGVGGGGSLFGGLFSLLFMLFILYLVFKALRISRRSWGRRGNGRSFGKPYSPRSPQEWERNPSPLSPVDVTGRPITNDNNLQRFGKAIQFTRENMRYYSETFPRWDRDFLVGRVRQVFFWLQDAWTRQDLSGGEDNLSPSLLAKYRTDLANMRNRGERNVIKEPTLHPGDLEFIHSHLDDSTQQFIVMISASLFDYTVDATGKIIAGEDDNRLYFTEFWEFSWERNQWLLSNIYQEDALEIAKIARGDER</sequence>
<keyword evidence="2" id="KW-0812">Transmembrane</keyword>
<dbReference type="InterPro" id="IPR032710">
    <property type="entry name" value="NTF2-like_dom_sf"/>
</dbReference>
<reference evidence="4" key="1">
    <citation type="submission" date="2019-08" db="EMBL/GenBank/DDBJ databases">
        <authorList>
            <person name="Kucharzyk K."/>
            <person name="Murdoch R.W."/>
            <person name="Higgins S."/>
            <person name="Loffler F."/>
        </authorList>
    </citation>
    <scope>NUCLEOTIDE SEQUENCE</scope>
</reference>
<proteinExistence type="predicted"/>
<feature type="domain" description="Tim44-like" evidence="3">
    <location>
        <begin position="143"/>
        <end position="287"/>
    </location>
</feature>
<dbReference type="SUPFAM" id="SSF54427">
    <property type="entry name" value="NTF2-like"/>
    <property type="match status" value="1"/>
</dbReference>
<dbReference type="InterPro" id="IPR007379">
    <property type="entry name" value="Tim44-like_dom"/>
</dbReference>
<dbReference type="Pfam" id="PF04280">
    <property type="entry name" value="Tim44"/>
    <property type="match status" value="1"/>
</dbReference>
<gene>
    <name evidence="4" type="ORF">SDC9_125071</name>
</gene>
<dbReference type="Gene3D" id="3.10.450.240">
    <property type="match status" value="1"/>
</dbReference>
<feature type="region of interest" description="Disordered" evidence="1">
    <location>
        <begin position="91"/>
        <end position="130"/>
    </location>
</feature>
<evidence type="ECO:0000313" key="4">
    <source>
        <dbReference type="EMBL" id="MPM78061.1"/>
    </source>
</evidence>